<dbReference type="RefSeq" id="WP_152764747.1">
    <property type="nucleotide sequence ID" value="NZ_WHLY01000002.1"/>
</dbReference>
<evidence type="ECO:0000313" key="3">
    <source>
        <dbReference type="Proteomes" id="UP000479293"/>
    </source>
</evidence>
<evidence type="ECO:0000313" key="2">
    <source>
        <dbReference type="EMBL" id="MPR36649.1"/>
    </source>
</evidence>
<keyword evidence="1" id="KW-0175">Coiled coil</keyword>
<comment type="caution">
    <text evidence="2">The sequence shown here is derived from an EMBL/GenBank/DDBJ whole genome shotgun (WGS) entry which is preliminary data.</text>
</comment>
<feature type="coiled-coil region" evidence="1">
    <location>
        <begin position="290"/>
        <end position="317"/>
    </location>
</feature>
<dbReference type="EMBL" id="WHLY01000002">
    <property type="protein sequence ID" value="MPR36649.1"/>
    <property type="molecule type" value="Genomic_DNA"/>
</dbReference>
<gene>
    <name evidence="2" type="ORF">GBK04_25715</name>
</gene>
<dbReference type="AlphaFoldDB" id="A0A7C9FRU0"/>
<keyword evidence="3" id="KW-1185">Reference proteome</keyword>
<protein>
    <submittedName>
        <fullName evidence="2">Uncharacterized protein</fullName>
    </submittedName>
</protein>
<accession>A0A7C9FRU0</accession>
<reference evidence="2 3" key="1">
    <citation type="submission" date="2019-10" db="EMBL/GenBank/DDBJ databases">
        <title>Draft Genome Sequence of Cytophagaceae sp. SJW1-29.</title>
        <authorList>
            <person name="Choi A."/>
        </authorList>
    </citation>
    <scope>NUCLEOTIDE SEQUENCE [LARGE SCALE GENOMIC DNA]</scope>
    <source>
        <strain evidence="2 3">SJW1-29</strain>
    </source>
</reference>
<organism evidence="2 3">
    <name type="scientific">Salmonirosea aquatica</name>
    <dbReference type="NCBI Taxonomy" id="2654236"/>
    <lineage>
        <taxon>Bacteria</taxon>
        <taxon>Pseudomonadati</taxon>
        <taxon>Bacteroidota</taxon>
        <taxon>Cytophagia</taxon>
        <taxon>Cytophagales</taxon>
        <taxon>Spirosomataceae</taxon>
        <taxon>Salmonirosea</taxon>
    </lineage>
</organism>
<proteinExistence type="predicted"/>
<evidence type="ECO:0000256" key="1">
    <source>
        <dbReference type="SAM" id="Coils"/>
    </source>
</evidence>
<name>A0A7C9FRU0_9BACT</name>
<dbReference type="Proteomes" id="UP000479293">
    <property type="component" value="Unassembled WGS sequence"/>
</dbReference>
<sequence>MHQWSTIPGFDGQPTRFGIASACHCLICGSRRMAWQDGVNTVHHYATHSQYLGTTEPECTEADLAELELPFTLLQPQSPMTTATIQRIEQKIQDMIGLTFLFMQDPDPHTILNYDLRNNRLIISSDRRMFNFEAKNALKLLEAFRPVEPQSRAEELFEGVMAMAQGHTAGQPDPDEVPVEPEAEVTEMLPESEHTHTHPIVEEMKELAVAVVDKAREMDIQVETENPAKAEGRSISDRPWPVALYQMLTPIVSDYEKALSRVRHYRDAKAINRAIYLHPDAEEVDAELAEEIYTLAIERAQQEVQDTEKEFRQVIVDYISITREL</sequence>